<feature type="region of interest" description="Disordered" evidence="1">
    <location>
        <begin position="42"/>
        <end position="86"/>
    </location>
</feature>
<feature type="compositionally biased region" description="Basic residues" evidence="1">
    <location>
        <begin position="42"/>
        <end position="53"/>
    </location>
</feature>
<evidence type="ECO:0000256" key="1">
    <source>
        <dbReference type="SAM" id="MobiDB-lite"/>
    </source>
</evidence>
<proteinExistence type="predicted"/>
<dbReference type="EMBL" id="JQ844178">
    <property type="protein sequence ID" value="AGS51935.1"/>
    <property type="molecule type" value="Genomic_DNA"/>
</dbReference>
<keyword evidence="2" id="KW-1133">Transmembrane helix</keyword>
<sequence length="86" mass="9515">MFSKEFLELLTQIIKSWQVIAVTVALVIYMYIVSYVSRSYHHPRVKKVKAPKAKKAEAAAAATGPEETQSSDSGDSNEELGLEEQA</sequence>
<dbReference type="AlphaFoldDB" id="A0A806JYE2"/>
<accession>A0A806JYE2</accession>
<feature type="transmembrane region" description="Helical" evidence="2">
    <location>
        <begin position="16"/>
        <end position="37"/>
    </location>
</feature>
<protein>
    <submittedName>
        <fullName evidence="3">Uncharacterized protein</fullName>
    </submittedName>
</protein>
<keyword evidence="2" id="KW-0812">Transmembrane</keyword>
<reference evidence="3" key="1">
    <citation type="submission" date="2012-03" db="EMBL/GenBank/DDBJ databases">
        <title>Functional metagenomics reveals considerable lignocellulase gene clusters in the gut microbiome of a wood-feeding higher termite.</title>
        <authorList>
            <person name="Liu N."/>
        </authorList>
    </citation>
    <scope>NUCLEOTIDE SEQUENCE</scope>
</reference>
<keyword evidence="2" id="KW-0472">Membrane</keyword>
<name>A0A806JYE2_9BACT</name>
<feature type="compositionally biased region" description="Acidic residues" evidence="1">
    <location>
        <begin position="75"/>
        <end position="86"/>
    </location>
</feature>
<evidence type="ECO:0000313" key="3">
    <source>
        <dbReference type="EMBL" id="AGS51935.1"/>
    </source>
</evidence>
<organism evidence="3">
    <name type="scientific">uncultured bacterium contig00003</name>
    <dbReference type="NCBI Taxonomy" id="1181495"/>
    <lineage>
        <taxon>Bacteria</taxon>
        <taxon>environmental samples</taxon>
    </lineage>
</organism>
<evidence type="ECO:0000256" key="2">
    <source>
        <dbReference type="SAM" id="Phobius"/>
    </source>
</evidence>